<dbReference type="SUPFAM" id="SSF51735">
    <property type="entry name" value="NAD(P)-binding Rossmann-fold domains"/>
    <property type="match status" value="1"/>
</dbReference>
<keyword evidence="1" id="KW-0521">NADP</keyword>
<gene>
    <name evidence="4" type="ORF">JOS67_06745</name>
</gene>
<dbReference type="InterPro" id="IPR036291">
    <property type="entry name" value="NAD(P)-bd_dom_sf"/>
</dbReference>
<evidence type="ECO:0000313" key="5">
    <source>
        <dbReference type="Proteomes" id="UP000596337"/>
    </source>
</evidence>
<dbReference type="Pfam" id="PF08240">
    <property type="entry name" value="ADH_N"/>
    <property type="match status" value="1"/>
</dbReference>
<dbReference type="SMART" id="SM00829">
    <property type="entry name" value="PKS_ER"/>
    <property type="match status" value="1"/>
</dbReference>
<dbReference type="Proteomes" id="UP000596337">
    <property type="component" value="Chromosome 1"/>
</dbReference>
<dbReference type="SUPFAM" id="SSF50129">
    <property type="entry name" value="GroES-like"/>
    <property type="match status" value="1"/>
</dbReference>
<dbReference type="InterPro" id="IPR011032">
    <property type="entry name" value="GroES-like_sf"/>
</dbReference>
<dbReference type="RefSeq" id="WP_104970133.1">
    <property type="nucleotide sequence ID" value="NZ_CANMIY010000014.1"/>
</dbReference>
<dbReference type="PANTHER" id="PTHR48106:SF7">
    <property type="entry name" value="DEHYDROGENASE, ZINC-CONTAINING, PUTATIVE (AFU_ORTHOLOGUE AFUA_5G10220)-RELATED"/>
    <property type="match status" value="1"/>
</dbReference>
<reference evidence="4 5" key="1">
    <citation type="submission" date="2021-01" db="EMBL/GenBank/DDBJ databases">
        <title>Characterization of a novel blaVMB-2- harboring plasmid in Vibrio diabolicus.</title>
        <authorList>
            <person name="Liu M."/>
        </authorList>
    </citation>
    <scope>NUCLEOTIDE SEQUENCE [LARGE SCALE GENOMIC DNA]</scope>
    <source>
        <strain evidence="4 5">SLV18</strain>
    </source>
</reference>
<dbReference type="GO" id="GO:0003960">
    <property type="term" value="F:quinone reductase (NADPH) activity"/>
    <property type="evidence" value="ECO:0007669"/>
    <property type="project" value="TreeGrafter"/>
</dbReference>
<accession>A0AA92R7X7</accession>
<dbReference type="GO" id="GO:0070402">
    <property type="term" value="F:NADPH binding"/>
    <property type="evidence" value="ECO:0007669"/>
    <property type="project" value="TreeGrafter"/>
</dbReference>
<keyword evidence="2" id="KW-0560">Oxidoreductase</keyword>
<name>A0AA92R7X7_9VIBR</name>
<organism evidence="4 5">
    <name type="scientific">Vibrio diabolicus</name>
    <dbReference type="NCBI Taxonomy" id="50719"/>
    <lineage>
        <taxon>Bacteria</taxon>
        <taxon>Pseudomonadati</taxon>
        <taxon>Pseudomonadota</taxon>
        <taxon>Gammaproteobacteria</taxon>
        <taxon>Vibrionales</taxon>
        <taxon>Vibrionaceae</taxon>
        <taxon>Vibrio</taxon>
        <taxon>Vibrio diabolicus subgroup</taxon>
    </lineage>
</organism>
<dbReference type="PANTHER" id="PTHR48106">
    <property type="entry name" value="QUINONE OXIDOREDUCTASE PIG3-RELATED"/>
    <property type="match status" value="1"/>
</dbReference>
<sequence length="326" mass="35582">MKAVQLKAFGGIENLVTSEVEKPTITSTQILIKVAFSGINYADTYIRKGAFPGLPTPPFTLGMEGSGIVELVGNDVKNFQVGELVAFAGNQTYAEYVIIDTQSTQSWEVAVPVTLQKDIASSIAMSARTAMLLTYRVNHAQNKIALVHGAAGSVGSVLVQLLKKQGYTVIGLIGSDDKYSFVKELGTDIVLNYKNPGLNKTIFQQFPEGLDLIFNATGGDTIARDIELLAENGHIIWYGFAQSSQAPQLESAITNAFMKSIKFEVFNGGSVCKQDNIRAIKELEELIQNNELKIHIHSHYPLDCAFLAHEELEQGQTQGKLLLQVE</sequence>
<dbReference type="InterPro" id="IPR013149">
    <property type="entry name" value="ADH-like_C"/>
</dbReference>
<dbReference type="Gene3D" id="3.40.50.720">
    <property type="entry name" value="NAD(P)-binding Rossmann-like Domain"/>
    <property type="match status" value="1"/>
</dbReference>
<evidence type="ECO:0000313" key="4">
    <source>
        <dbReference type="EMBL" id="QRG83994.1"/>
    </source>
</evidence>
<protein>
    <submittedName>
        <fullName evidence="4">Zinc-binding alcohol dehydrogenase family protein</fullName>
    </submittedName>
</protein>
<feature type="domain" description="Enoyl reductase (ER)" evidence="3">
    <location>
        <begin position="10"/>
        <end position="323"/>
    </location>
</feature>
<evidence type="ECO:0000259" key="3">
    <source>
        <dbReference type="SMART" id="SM00829"/>
    </source>
</evidence>
<dbReference type="Pfam" id="PF00107">
    <property type="entry name" value="ADH_zinc_N"/>
    <property type="match status" value="1"/>
</dbReference>
<dbReference type="KEGG" id="vdb:AL552_00405"/>
<dbReference type="InterPro" id="IPR020843">
    <property type="entry name" value="ER"/>
</dbReference>
<evidence type="ECO:0000256" key="1">
    <source>
        <dbReference type="ARBA" id="ARBA00022857"/>
    </source>
</evidence>
<dbReference type="GO" id="GO:0035925">
    <property type="term" value="F:mRNA 3'-UTR AU-rich region binding"/>
    <property type="evidence" value="ECO:0007669"/>
    <property type="project" value="TreeGrafter"/>
</dbReference>
<evidence type="ECO:0000256" key="2">
    <source>
        <dbReference type="ARBA" id="ARBA00023002"/>
    </source>
</evidence>
<dbReference type="GO" id="GO:0005829">
    <property type="term" value="C:cytosol"/>
    <property type="evidence" value="ECO:0007669"/>
    <property type="project" value="TreeGrafter"/>
</dbReference>
<dbReference type="Gene3D" id="3.90.180.10">
    <property type="entry name" value="Medium-chain alcohol dehydrogenases, catalytic domain"/>
    <property type="match status" value="1"/>
</dbReference>
<dbReference type="EMBL" id="CP069195">
    <property type="protein sequence ID" value="QRG83994.1"/>
    <property type="molecule type" value="Genomic_DNA"/>
</dbReference>
<dbReference type="AlphaFoldDB" id="A0AA92R7X7"/>
<proteinExistence type="predicted"/>
<dbReference type="InterPro" id="IPR013154">
    <property type="entry name" value="ADH-like_N"/>
</dbReference>